<evidence type="ECO:0000256" key="2">
    <source>
        <dbReference type="ARBA" id="ARBA00022801"/>
    </source>
</evidence>
<sequence length="345" mass="37939">MGATTKRNEMVLMCTSLTYENSRGDHFLARTMDFDIDFGARIMVMPRNRVVAGDAGDYTTQYGFVGAGRLLDHEMYTDGVNECGVGIATLYFPGNVYYYDDTPADKLGIAPQDFVAWALGNAASVDDLANKVEQIALINKAANFIGAVPPLHFIISDTTGKTMLLEPQGGELALIDDPVGVMTNSPDLAWQLQNLSTYGTLTNQERPLTPLMGQPLATQGPGTGALGLPGDFTSPSRFVRTTFLKNYAAETTTIPDALNMIQHILNSVTIPKGVKLKANGQSDYTEYRGYMSLDERAYYMEPYDNQVLQRVALTDDLLDHLAEPREYPIHHQVYVQDLTPDTVSD</sequence>
<dbReference type="AlphaFoldDB" id="A0A0R1LJR8"/>
<feature type="domain" description="Choloylglycine hydrolase/NAAA C-terminal" evidence="3">
    <location>
        <begin position="14"/>
        <end position="320"/>
    </location>
</feature>
<protein>
    <submittedName>
        <fullName evidence="4">Choloylglycine hydrolase</fullName>
    </submittedName>
</protein>
<evidence type="ECO:0000259" key="3">
    <source>
        <dbReference type="Pfam" id="PF02275"/>
    </source>
</evidence>
<evidence type="ECO:0000313" key="4">
    <source>
        <dbReference type="EMBL" id="KRK96047.1"/>
    </source>
</evidence>
<keyword evidence="2 4" id="KW-0378">Hydrolase</keyword>
<gene>
    <name evidence="4" type="ORF">FD25_GL002508</name>
</gene>
<organism evidence="4 5">
    <name type="scientific">Levilactobacillus acidifarinae DSM 19394 = JCM 15949</name>
    <dbReference type="NCBI Taxonomy" id="1423715"/>
    <lineage>
        <taxon>Bacteria</taxon>
        <taxon>Bacillati</taxon>
        <taxon>Bacillota</taxon>
        <taxon>Bacilli</taxon>
        <taxon>Lactobacillales</taxon>
        <taxon>Lactobacillaceae</taxon>
        <taxon>Levilactobacillus</taxon>
    </lineage>
</organism>
<proteinExistence type="inferred from homology"/>
<dbReference type="PANTHER" id="PTHR35527:SF2">
    <property type="entry name" value="HYDROLASE"/>
    <property type="match status" value="1"/>
</dbReference>
<dbReference type="Pfam" id="PF02275">
    <property type="entry name" value="CBAH"/>
    <property type="match status" value="1"/>
</dbReference>
<dbReference type="PATRIC" id="fig|1423715.3.peg.2589"/>
<reference evidence="4 5" key="1">
    <citation type="journal article" date="2015" name="Genome Announc.">
        <title>Expanding the biotechnology potential of lactobacilli through comparative genomics of 213 strains and associated genera.</title>
        <authorList>
            <person name="Sun Z."/>
            <person name="Harris H.M."/>
            <person name="McCann A."/>
            <person name="Guo C."/>
            <person name="Argimon S."/>
            <person name="Zhang W."/>
            <person name="Yang X."/>
            <person name="Jeffery I.B."/>
            <person name="Cooney J.C."/>
            <person name="Kagawa T.F."/>
            <person name="Liu W."/>
            <person name="Song Y."/>
            <person name="Salvetti E."/>
            <person name="Wrobel A."/>
            <person name="Rasinkangas P."/>
            <person name="Parkhill J."/>
            <person name="Rea M.C."/>
            <person name="O'Sullivan O."/>
            <person name="Ritari J."/>
            <person name="Douillard F.P."/>
            <person name="Paul Ross R."/>
            <person name="Yang R."/>
            <person name="Briner A.E."/>
            <person name="Felis G.E."/>
            <person name="de Vos W.M."/>
            <person name="Barrangou R."/>
            <person name="Klaenhammer T.R."/>
            <person name="Caufield P.W."/>
            <person name="Cui Y."/>
            <person name="Zhang H."/>
            <person name="O'Toole P.W."/>
        </authorList>
    </citation>
    <scope>NUCLEOTIDE SEQUENCE [LARGE SCALE GENOMIC DNA]</scope>
    <source>
        <strain evidence="4 5">DSM 19394</strain>
    </source>
</reference>
<comment type="similarity">
    <text evidence="1">Belongs to the peptidase C59 family.</text>
</comment>
<evidence type="ECO:0000256" key="1">
    <source>
        <dbReference type="ARBA" id="ARBA00006625"/>
    </source>
</evidence>
<dbReference type="Proteomes" id="UP000051955">
    <property type="component" value="Unassembled WGS sequence"/>
</dbReference>
<comment type="caution">
    <text evidence="4">The sequence shown here is derived from an EMBL/GenBank/DDBJ whole genome shotgun (WGS) entry which is preliminary data.</text>
</comment>
<keyword evidence="5" id="KW-1185">Reference proteome</keyword>
<dbReference type="Gene3D" id="3.60.60.10">
    <property type="entry name" value="Penicillin V Acylase, Chain A"/>
    <property type="match status" value="1"/>
</dbReference>
<accession>A0A0R1LJR8</accession>
<dbReference type="CDD" id="cd00542">
    <property type="entry name" value="Ntn_PVA"/>
    <property type="match status" value="1"/>
</dbReference>
<name>A0A0R1LJR8_9LACO</name>
<dbReference type="InterPro" id="IPR029132">
    <property type="entry name" value="CBAH/NAAA_C"/>
</dbReference>
<dbReference type="SUPFAM" id="SSF56235">
    <property type="entry name" value="N-terminal nucleophile aminohydrolases (Ntn hydrolases)"/>
    <property type="match status" value="1"/>
</dbReference>
<dbReference type="EMBL" id="AZDV01000005">
    <property type="protein sequence ID" value="KRK96047.1"/>
    <property type="molecule type" value="Genomic_DNA"/>
</dbReference>
<dbReference type="GO" id="GO:0016787">
    <property type="term" value="F:hydrolase activity"/>
    <property type="evidence" value="ECO:0007669"/>
    <property type="project" value="UniProtKB-KW"/>
</dbReference>
<dbReference type="InterPro" id="IPR052193">
    <property type="entry name" value="Peptidase_C59"/>
</dbReference>
<dbReference type="InterPro" id="IPR029055">
    <property type="entry name" value="Ntn_hydrolases_N"/>
</dbReference>
<dbReference type="PANTHER" id="PTHR35527">
    <property type="entry name" value="CHOLOYLGLYCINE HYDROLASE"/>
    <property type="match status" value="1"/>
</dbReference>
<evidence type="ECO:0000313" key="5">
    <source>
        <dbReference type="Proteomes" id="UP000051955"/>
    </source>
</evidence>